<dbReference type="AlphaFoldDB" id="A0A0M3HTC6"/>
<protein>
    <submittedName>
        <fullName evidence="3">2-Hacid_dh_C domain-containing protein</fullName>
    </submittedName>
</protein>
<evidence type="ECO:0000313" key="3">
    <source>
        <dbReference type="WBParaSite" id="ALUE_0000587801-mRNA-1"/>
    </source>
</evidence>
<proteinExistence type="predicted"/>
<accession>A0A0M3HTC6</accession>
<evidence type="ECO:0000313" key="2">
    <source>
        <dbReference type="Proteomes" id="UP000036681"/>
    </source>
</evidence>
<reference evidence="3" key="1">
    <citation type="submission" date="2017-02" db="UniProtKB">
        <authorList>
            <consortium name="WormBaseParasite"/>
        </authorList>
    </citation>
    <scope>IDENTIFICATION</scope>
</reference>
<feature type="region of interest" description="Disordered" evidence="1">
    <location>
        <begin position="1"/>
        <end position="21"/>
    </location>
</feature>
<organism evidence="2 3">
    <name type="scientific">Ascaris lumbricoides</name>
    <name type="common">Giant roundworm</name>
    <dbReference type="NCBI Taxonomy" id="6252"/>
    <lineage>
        <taxon>Eukaryota</taxon>
        <taxon>Metazoa</taxon>
        <taxon>Ecdysozoa</taxon>
        <taxon>Nematoda</taxon>
        <taxon>Chromadorea</taxon>
        <taxon>Rhabditida</taxon>
        <taxon>Spirurina</taxon>
        <taxon>Ascaridomorpha</taxon>
        <taxon>Ascaridoidea</taxon>
        <taxon>Ascarididae</taxon>
        <taxon>Ascaris</taxon>
    </lineage>
</organism>
<dbReference type="WBParaSite" id="ALUE_0000587801-mRNA-1">
    <property type="protein sequence ID" value="ALUE_0000587801-mRNA-1"/>
    <property type="gene ID" value="ALUE_0000587801"/>
</dbReference>
<feature type="compositionally biased region" description="Basic and acidic residues" evidence="1">
    <location>
        <begin position="1"/>
        <end position="10"/>
    </location>
</feature>
<keyword evidence="2" id="KW-1185">Reference proteome</keyword>
<sequence>MKFKEEKAGDSDTANMSHTHGVNDTHWADIAFAETLEGMEVLDLLRSFDAIFLPLHLNAALNDLESLSPVLFHLVNCGAAWSRKSQTWESKMITADK</sequence>
<evidence type="ECO:0000256" key="1">
    <source>
        <dbReference type="SAM" id="MobiDB-lite"/>
    </source>
</evidence>
<name>A0A0M3HTC6_ASCLU</name>
<dbReference type="Proteomes" id="UP000036681">
    <property type="component" value="Unplaced"/>
</dbReference>